<dbReference type="Proteomes" id="UP001307889">
    <property type="component" value="Chromosome 14"/>
</dbReference>
<keyword evidence="2" id="KW-1185">Reference proteome</keyword>
<accession>A0ABN7BEL4</accession>
<protein>
    <submittedName>
        <fullName evidence="1">Uncharacterized protein</fullName>
    </submittedName>
</protein>
<dbReference type="EMBL" id="AP028922">
    <property type="protein sequence ID" value="BET02807.1"/>
    <property type="molecule type" value="Genomic_DNA"/>
</dbReference>
<proteinExistence type="predicted"/>
<organism evidence="1 2">
    <name type="scientific">Nesidiocoris tenuis</name>
    <dbReference type="NCBI Taxonomy" id="355587"/>
    <lineage>
        <taxon>Eukaryota</taxon>
        <taxon>Metazoa</taxon>
        <taxon>Ecdysozoa</taxon>
        <taxon>Arthropoda</taxon>
        <taxon>Hexapoda</taxon>
        <taxon>Insecta</taxon>
        <taxon>Pterygota</taxon>
        <taxon>Neoptera</taxon>
        <taxon>Paraneoptera</taxon>
        <taxon>Hemiptera</taxon>
        <taxon>Heteroptera</taxon>
        <taxon>Panheteroptera</taxon>
        <taxon>Cimicomorpha</taxon>
        <taxon>Miridae</taxon>
        <taxon>Dicyphina</taxon>
        <taxon>Nesidiocoris</taxon>
    </lineage>
</organism>
<name>A0ABN7BEL4_9HEMI</name>
<reference evidence="1 2" key="1">
    <citation type="submission" date="2023-09" db="EMBL/GenBank/DDBJ databases">
        <title>Nesidiocoris tenuis whole genome shotgun sequence.</title>
        <authorList>
            <person name="Shibata T."/>
            <person name="Shimoda M."/>
            <person name="Kobayashi T."/>
            <person name="Uehara T."/>
        </authorList>
    </citation>
    <scope>NUCLEOTIDE SEQUENCE [LARGE SCALE GENOMIC DNA]</scope>
    <source>
        <strain evidence="1 2">Japan</strain>
    </source>
</reference>
<evidence type="ECO:0000313" key="1">
    <source>
        <dbReference type="EMBL" id="BET02807.1"/>
    </source>
</evidence>
<gene>
    <name evidence="1" type="ORF">NTJ_15626</name>
</gene>
<evidence type="ECO:0000313" key="2">
    <source>
        <dbReference type="Proteomes" id="UP001307889"/>
    </source>
</evidence>
<sequence length="80" mass="8906">MGIHIGYNSPSVDLRFRILALKSNRTCDLEPNLSKDGQEQESMHTNIIAMSESHIPISLARIADEFSAELISYKSIQAVC</sequence>